<gene>
    <name evidence="1" type="ORF">PACLA_8A005075</name>
</gene>
<accession>A0A7D9J8Y5</accession>
<dbReference type="OrthoDB" id="10045083at2759"/>
<comment type="caution">
    <text evidence="1">The sequence shown here is derived from an EMBL/GenBank/DDBJ whole genome shotgun (WGS) entry which is preliminary data.</text>
</comment>
<protein>
    <submittedName>
        <fullName evidence="1">Uncharacterized protein</fullName>
    </submittedName>
</protein>
<organism evidence="1 2">
    <name type="scientific">Paramuricea clavata</name>
    <name type="common">Red gorgonian</name>
    <name type="synonym">Violescent sea-whip</name>
    <dbReference type="NCBI Taxonomy" id="317549"/>
    <lineage>
        <taxon>Eukaryota</taxon>
        <taxon>Metazoa</taxon>
        <taxon>Cnidaria</taxon>
        <taxon>Anthozoa</taxon>
        <taxon>Octocorallia</taxon>
        <taxon>Malacalcyonacea</taxon>
        <taxon>Plexauridae</taxon>
        <taxon>Paramuricea</taxon>
    </lineage>
</organism>
<dbReference type="Proteomes" id="UP001152795">
    <property type="component" value="Unassembled WGS sequence"/>
</dbReference>
<evidence type="ECO:0000313" key="1">
    <source>
        <dbReference type="EMBL" id="CAB4024409.1"/>
    </source>
</evidence>
<feature type="non-terminal residue" evidence="1">
    <location>
        <position position="294"/>
    </location>
</feature>
<dbReference type="AlphaFoldDB" id="A0A7D9J8Y5"/>
<name>A0A7D9J8Y5_PARCT</name>
<proteinExistence type="predicted"/>
<reference evidence="1" key="1">
    <citation type="submission" date="2020-04" db="EMBL/GenBank/DDBJ databases">
        <authorList>
            <person name="Alioto T."/>
            <person name="Alioto T."/>
            <person name="Gomez Garrido J."/>
        </authorList>
    </citation>
    <scope>NUCLEOTIDE SEQUENCE</scope>
    <source>
        <strain evidence="1">A484AB</strain>
    </source>
</reference>
<sequence>EVDNLEKGGLAREWCVDVKGKLRDAKRYLKTGYRVHCKPEESTCPDHCPTLSDENDSDYQEKCSHQHSEIFKDCCNLVDVLHDIECKIQRSVWNPYSDEQREDLQYDFKQARSHISQWKAHILRSANQEAAKQDHLKIITNKSNVALVVMDWAMKFQQLREAIWYFSKESFKLLFIISMVLAGHGLRKQRPPSPIFNKTHFRAEIRVIRTCVNVEYSEQYLRLNLNHFKTRIFGGWLRSSGLRSRPRSTLYQLSYTSVLKNLSQLFSDAMLARKECCRLDQCSAYWDSAYAGGE</sequence>
<dbReference type="EMBL" id="CACRXK020013018">
    <property type="protein sequence ID" value="CAB4024409.1"/>
    <property type="molecule type" value="Genomic_DNA"/>
</dbReference>
<keyword evidence="2" id="KW-1185">Reference proteome</keyword>
<feature type="non-terminal residue" evidence="1">
    <location>
        <position position="1"/>
    </location>
</feature>
<evidence type="ECO:0000313" key="2">
    <source>
        <dbReference type="Proteomes" id="UP001152795"/>
    </source>
</evidence>